<protein>
    <recommendedName>
        <fullName evidence="1">glutathione-specific gamma-glutamylcyclotransferase</fullName>
        <ecNumber evidence="1">4.3.2.7</ecNumber>
    </recommendedName>
</protein>
<reference evidence="3 4" key="1">
    <citation type="submission" date="2013-10" db="EMBL/GenBank/DDBJ databases">
        <title>Salinisphaera orenii MK-B5 Genome Sequencing.</title>
        <authorList>
            <person name="Lai Q."/>
            <person name="Li C."/>
            <person name="Shao Z."/>
        </authorList>
    </citation>
    <scope>NUCLEOTIDE SEQUENCE [LARGE SCALE GENOMIC DNA]</scope>
    <source>
        <strain evidence="3 4">MK-B5</strain>
    </source>
</reference>
<dbReference type="InterPro" id="IPR013024">
    <property type="entry name" value="GGCT-like"/>
</dbReference>
<dbReference type="GO" id="GO:0005737">
    <property type="term" value="C:cytoplasm"/>
    <property type="evidence" value="ECO:0007669"/>
    <property type="project" value="TreeGrafter"/>
</dbReference>
<sequence length="242" mass="26567">MTDSNAAPGGLPSGITREVLERDGLRETLRRRHPDLPMISNAGMRASIRDTLAARPPLAGAADGVWLFGYGSLLWNPCVAVAEWRDARLYGYHRDFRIRLTHGRGCPDAPGLMLGLVRGGSCPGMALRVAVDDLDHELLMIWRREMLTGVYTPRWVRLRTDAGPVAAIAFVVNRAHENYCGRLDETEVVQLLATGHGEIGSAADYLDSTVARLDAQGIHDRRLRHLRARVAAQRARMAASSG</sequence>
<dbReference type="InterPro" id="IPR036568">
    <property type="entry name" value="GGCT-like_sf"/>
</dbReference>
<dbReference type="Gene3D" id="3.10.490.10">
    <property type="entry name" value="Gamma-glutamyl cyclotransferase-like"/>
    <property type="match status" value="1"/>
</dbReference>
<dbReference type="PANTHER" id="PTHR12192">
    <property type="entry name" value="CATION TRANSPORT PROTEIN CHAC-RELATED"/>
    <property type="match status" value="1"/>
</dbReference>
<dbReference type="PANTHER" id="PTHR12192:SF2">
    <property type="entry name" value="GLUTATHIONE-SPECIFIC GAMMA-GLUTAMYLCYCLOTRANSFERASE 2"/>
    <property type="match status" value="1"/>
</dbReference>
<dbReference type="CDD" id="cd06661">
    <property type="entry name" value="GGCT_like"/>
    <property type="match status" value="1"/>
</dbReference>
<dbReference type="Proteomes" id="UP000283993">
    <property type="component" value="Unassembled WGS sequence"/>
</dbReference>
<evidence type="ECO:0000313" key="3">
    <source>
        <dbReference type="EMBL" id="ROO25308.1"/>
    </source>
</evidence>
<dbReference type="EC" id="4.3.2.7" evidence="1"/>
<dbReference type="SUPFAM" id="SSF110857">
    <property type="entry name" value="Gamma-glutamyl cyclotransferase-like"/>
    <property type="match status" value="1"/>
</dbReference>
<keyword evidence="4" id="KW-1185">Reference proteome</keyword>
<organism evidence="3 4">
    <name type="scientific">Salinisphaera orenii MK-B5</name>
    <dbReference type="NCBI Taxonomy" id="856730"/>
    <lineage>
        <taxon>Bacteria</taxon>
        <taxon>Pseudomonadati</taxon>
        <taxon>Pseudomonadota</taxon>
        <taxon>Gammaproteobacteria</taxon>
        <taxon>Salinisphaerales</taxon>
        <taxon>Salinisphaeraceae</taxon>
        <taxon>Salinisphaera</taxon>
    </lineage>
</organism>
<dbReference type="Pfam" id="PF04752">
    <property type="entry name" value="ChaC"/>
    <property type="match status" value="1"/>
</dbReference>
<evidence type="ECO:0000256" key="1">
    <source>
        <dbReference type="ARBA" id="ARBA00012344"/>
    </source>
</evidence>
<dbReference type="RefSeq" id="WP_123591213.1">
    <property type="nucleotide sequence ID" value="NZ_AYKH01000034.1"/>
</dbReference>
<dbReference type="InterPro" id="IPR006840">
    <property type="entry name" value="ChaC"/>
</dbReference>
<proteinExistence type="predicted"/>
<keyword evidence="3" id="KW-0808">Transferase</keyword>
<dbReference type="EMBL" id="AYKH01000034">
    <property type="protein sequence ID" value="ROO25308.1"/>
    <property type="molecule type" value="Genomic_DNA"/>
</dbReference>
<gene>
    <name evidence="3" type="ORF">SAOR_12160</name>
</gene>
<name>A0A423PI46_9GAMM</name>
<comment type="caution">
    <text evidence="3">The sequence shown here is derived from an EMBL/GenBank/DDBJ whole genome shotgun (WGS) entry which is preliminary data.</text>
</comment>
<dbReference type="AlphaFoldDB" id="A0A423PI46"/>
<accession>A0A423PI46</accession>
<dbReference type="GO" id="GO:0061928">
    <property type="term" value="F:glutathione specific gamma-glutamylcyclotransferase activity"/>
    <property type="evidence" value="ECO:0007669"/>
    <property type="project" value="UniProtKB-EC"/>
</dbReference>
<dbReference type="GO" id="GO:0016740">
    <property type="term" value="F:transferase activity"/>
    <property type="evidence" value="ECO:0007669"/>
    <property type="project" value="UniProtKB-KW"/>
</dbReference>
<dbReference type="GO" id="GO:0006751">
    <property type="term" value="P:glutathione catabolic process"/>
    <property type="evidence" value="ECO:0007669"/>
    <property type="project" value="InterPro"/>
</dbReference>
<evidence type="ECO:0000256" key="2">
    <source>
        <dbReference type="ARBA" id="ARBA00023239"/>
    </source>
</evidence>
<evidence type="ECO:0000313" key="4">
    <source>
        <dbReference type="Proteomes" id="UP000283993"/>
    </source>
</evidence>
<keyword evidence="2" id="KW-0456">Lyase</keyword>